<dbReference type="GO" id="GO:0106310">
    <property type="term" value="F:protein serine kinase activity"/>
    <property type="evidence" value="ECO:0007669"/>
    <property type="project" value="RHEA"/>
</dbReference>
<dbReference type="InterPro" id="IPR036274">
    <property type="entry name" value="HR1_rpt_sf"/>
</dbReference>
<protein>
    <recommendedName>
        <fullName evidence="2">protein kinase C</fullName>
        <ecNumber evidence="2">2.7.11.13</ecNumber>
    </recommendedName>
</protein>
<evidence type="ECO:0000256" key="7">
    <source>
        <dbReference type="ARBA" id="ARBA00022741"/>
    </source>
</evidence>
<dbReference type="PROSITE" id="PS51860">
    <property type="entry name" value="REM_1"/>
    <property type="match status" value="1"/>
</dbReference>
<dbReference type="SMART" id="SM00109">
    <property type="entry name" value="C1"/>
    <property type="match status" value="2"/>
</dbReference>
<dbReference type="InterPro" id="IPR008271">
    <property type="entry name" value="Ser/Thr_kinase_AS"/>
</dbReference>
<evidence type="ECO:0000259" key="20">
    <source>
        <dbReference type="PROSITE" id="PS51860"/>
    </source>
</evidence>
<name>A0A137NVW3_CONC2</name>
<evidence type="ECO:0000256" key="4">
    <source>
        <dbReference type="ARBA" id="ARBA00022553"/>
    </source>
</evidence>
<dbReference type="SMART" id="SM00742">
    <property type="entry name" value="Hr1"/>
    <property type="match status" value="2"/>
</dbReference>
<dbReference type="EMBL" id="KQ964672">
    <property type="protein sequence ID" value="KXN66975.1"/>
    <property type="molecule type" value="Genomic_DNA"/>
</dbReference>
<evidence type="ECO:0000256" key="12">
    <source>
        <dbReference type="ARBA" id="ARBA00047272"/>
    </source>
</evidence>
<dbReference type="SMART" id="SM00133">
    <property type="entry name" value="S_TK_X"/>
    <property type="match status" value="1"/>
</dbReference>
<dbReference type="OMA" id="MKIEICE"/>
<dbReference type="GO" id="GO:0004697">
    <property type="term" value="F:diacylglycerol-dependent serine/threonine kinase activity"/>
    <property type="evidence" value="ECO:0007669"/>
    <property type="project" value="UniProtKB-EC"/>
</dbReference>
<dbReference type="Gene3D" id="3.30.60.20">
    <property type="match status" value="2"/>
</dbReference>
<dbReference type="InterPro" id="IPR035892">
    <property type="entry name" value="C2_domain_sf"/>
</dbReference>
<feature type="domain" description="AGC-kinase C-terminal" evidence="19">
    <location>
        <begin position="798"/>
        <end position="868"/>
    </location>
</feature>
<evidence type="ECO:0000256" key="8">
    <source>
        <dbReference type="ARBA" id="ARBA00022771"/>
    </source>
</evidence>
<dbReference type="InterPro" id="IPR000008">
    <property type="entry name" value="C2_dom"/>
</dbReference>
<keyword evidence="7 15" id="KW-0547">Nucleotide-binding</keyword>
<keyword evidence="5" id="KW-0808">Transferase</keyword>
<feature type="coiled-coil region" evidence="16">
    <location>
        <begin position="1"/>
        <end position="73"/>
    </location>
</feature>
<feature type="binding site" evidence="15">
    <location>
        <position position="567"/>
    </location>
    <ligand>
        <name>ATP</name>
        <dbReference type="ChEBI" id="CHEBI:30616"/>
    </ligand>
</feature>
<dbReference type="PROSITE" id="PS00479">
    <property type="entry name" value="ZF_DAG_PE_1"/>
    <property type="match status" value="1"/>
</dbReference>
<dbReference type="FunFam" id="3.30.200.20:FF:000103">
    <property type="entry name" value="Protein kinase C"/>
    <property type="match status" value="1"/>
</dbReference>
<evidence type="ECO:0000259" key="19">
    <source>
        <dbReference type="PROSITE" id="PS51285"/>
    </source>
</evidence>
<dbReference type="GO" id="GO:0008270">
    <property type="term" value="F:zinc ion binding"/>
    <property type="evidence" value="ECO:0007669"/>
    <property type="project" value="UniProtKB-KW"/>
</dbReference>
<dbReference type="SMART" id="SM00239">
    <property type="entry name" value="C2"/>
    <property type="match status" value="1"/>
</dbReference>
<dbReference type="InterPro" id="IPR011009">
    <property type="entry name" value="Kinase-like_dom_sf"/>
</dbReference>
<dbReference type="Pfam" id="PF00433">
    <property type="entry name" value="Pkinase_C"/>
    <property type="match status" value="1"/>
</dbReference>
<keyword evidence="3" id="KW-0723">Serine/threonine-protein kinase</keyword>
<dbReference type="EC" id="2.7.11.13" evidence="2"/>
<evidence type="ECO:0000256" key="6">
    <source>
        <dbReference type="ARBA" id="ARBA00022723"/>
    </source>
</evidence>
<dbReference type="PANTHER" id="PTHR24351">
    <property type="entry name" value="RIBOSOMAL PROTEIN S6 KINASE"/>
    <property type="match status" value="1"/>
</dbReference>
<feature type="domain" description="Phorbol-ester/DAG-type" evidence="18">
    <location>
        <begin position="368"/>
        <end position="416"/>
    </location>
</feature>
<dbReference type="Gene3D" id="1.10.510.10">
    <property type="entry name" value="Transferase(Phosphotransferase) domain 1"/>
    <property type="match status" value="1"/>
</dbReference>
<keyword evidence="10" id="KW-0862">Zinc</keyword>
<organism evidence="21 22">
    <name type="scientific">Conidiobolus coronatus (strain ATCC 28846 / CBS 209.66 / NRRL 28638)</name>
    <name type="common">Delacroixia coronata</name>
    <dbReference type="NCBI Taxonomy" id="796925"/>
    <lineage>
        <taxon>Eukaryota</taxon>
        <taxon>Fungi</taxon>
        <taxon>Fungi incertae sedis</taxon>
        <taxon>Zoopagomycota</taxon>
        <taxon>Entomophthoromycotina</taxon>
        <taxon>Entomophthoromycetes</taxon>
        <taxon>Entomophthorales</taxon>
        <taxon>Ancylistaceae</taxon>
        <taxon>Conidiobolus</taxon>
    </lineage>
</organism>
<evidence type="ECO:0000313" key="21">
    <source>
        <dbReference type="EMBL" id="KXN66975.1"/>
    </source>
</evidence>
<dbReference type="InterPro" id="IPR000719">
    <property type="entry name" value="Prot_kinase_dom"/>
</dbReference>
<dbReference type="GO" id="GO:0007165">
    <property type="term" value="P:signal transduction"/>
    <property type="evidence" value="ECO:0007669"/>
    <property type="project" value="InterPro"/>
</dbReference>
<dbReference type="Gene3D" id="6.10.140.470">
    <property type="match status" value="1"/>
</dbReference>
<dbReference type="CDD" id="cd20822">
    <property type="entry name" value="C1_ScPKC1-like_rpt1"/>
    <property type="match status" value="1"/>
</dbReference>
<evidence type="ECO:0000256" key="5">
    <source>
        <dbReference type="ARBA" id="ARBA00022679"/>
    </source>
</evidence>
<keyword evidence="4" id="KW-0597">Phosphoprotein</keyword>
<comment type="catalytic activity">
    <reaction evidence="13">
        <text>L-seryl-[protein] + ATP = O-phospho-L-seryl-[protein] + ADP + H(+)</text>
        <dbReference type="Rhea" id="RHEA:17989"/>
        <dbReference type="Rhea" id="RHEA-COMP:9863"/>
        <dbReference type="Rhea" id="RHEA-COMP:11604"/>
        <dbReference type="ChEBI" id="CHEBI:15378"/>
        <dbReference type="ChEBI" id="CHEBI:29999"/>
        <dbReference type="ChEBI" id="CHEBI:30616"/>
        <dbReference type="ChEBI" id="CHEBI:83421"/>
        <dbReference type="ChEBI" id="CHEBI:456216"/>
        <dbReference type="EC" id="2.7.11.13"/>
    </reaction>
</comment>
<dbReference type="Gene3D" id="2.60.40.150">
    <property type="entry name" value="C2 domain"/>
    <property type="match status" value="1"/>
</dbReference>
<dbReference type="InterPro" id="IPR002219">
    <property type="entry name" value="PKC_DAG/PE"/>
</dbReference>
<accession>A0A137NVW3</accession>
<dbReference type="AlphaFoldDB" id="A0A137NVW3"/>
<dbReference type="InterPro" id="IPR046349">
    <property type="entry name" value="C1-like_sf"/>
</dbReference>
<dbReference type="InterPro" id="IPR017441">
    <property type="entry name" value="Protein_kinase_ATP_BS"/>
</dbReference>
<keyword evidence="22" id="KW-1185">Reference proteome</keyword>
<sequence>MEGIEEKINKTEAKIQRQKQLLIGAERMSKNYSNTQAMISQCNQEINELNRNIEFLQIQLSELELKKQRLSMGEFEEVDTSSQIQLRTESRPIINTIDLRRFEESSLTIEKITFKLQEIGYKKNVELKLREGFEKLLRLYHMDPTIGDKKSRAEAEDCIQSCSQRISLLERALKRYIDFSDLSSVQVDPDGAIWKKPALRKAMTGTLAIKIIGARNLARLNDSDVFIKVKVDSNIRAQTKPLSPDRITDYFEFQIEKASELELIVFGNRFGTTPAPIGMFWLPIRELNDAIRSNVLNSSSWISKNNNGAPHPPAPRESVEGWFSVEPVGQIQLRVDFQKYSGPARRSSKLGRQGAVRKHKEPAVQHNGHSFVAKQFYSIMTCALCGEFLMGGTGYQCDDCRYFCHKKCGPQVLFKCISKSHSEADAEKINHRIPHRFEMTSNFSANWCYHCGQMLPLGKKACNKCTECEVTAHTNCSHLVPNLCGLSMSQANQMLLAIRQAKQAKKAKHDSVPPIKSKTKMDQEVVLPDVKRTKIEDFDFLAVLGRGNFGKVMLSREKSTSNLFAIKVLKKDMIVQSKEVEGLKSERRVFMTANQDRHPFLLGLHSCFQSPTRIYFVMEYISGGDLMWHIQRKPFTANQAKFYAVEVLLGLDHLHKNKIIYRDLKLDNILLDLDGHIRIADYGLCKENMGYGAITHTFCGTPEFLAPEILQEQGYGRAVDWWAFGVLLYEMRLGQSPFYGSEEDEVYDSILEDDVLYPYNLERETVSILQKLLTRDPRYRLGGGPEDAEELKRHTYFKGVVWEDFLAKRVTPPLKPTINKPDDISNFDDVFTSEKPVLTPIDAILSPADQNEFNGFSYTADWAGATRES</sequence>
<keyword evidence="9 21" id="KW-0418">Kinase</keyword>
<evidence type="ECO:0000259" key="17">
    <source>
        <dbReference type="PROSITE" id="PS50011"/>
    </source>
</evidence>
<reference evidence="21 22" key="1">
    <citation type="journal article" date="2015" name="Genome Biol. Evol.">
        <title>Phylogenomic analyses indicate that early fungi evolved digesting cell walls of algal ancestors of land plants.</title>
        <authorList>
            <person name="Chang Y."/>
            <person name="Wang S."/>
            <person name="Sekimoto S."/>
            <person name="Aerts A.L."/>
            <person name="Choi C."/>
            <person name="Clum A."/>
            <person name="LaButti K.M."/>
            <person name="Lindquist E.A."/>
            <person name="Yee Ngan C."/>
            <person name="Ohm R.A."/>
            <person name="Salamov A.A."/>
            <person name="Grigoriev I.V."/>
            <person name="Spatafora J.W."/>
            <person name="Berbee M.L."/>
        </authorList>
    </citation>
    <scope>NUCLEOTIDE SEQUENCE [LARGE SCALE GENOMIC DNA]</scope>
    <source>
        <strain evidence="21 22">NRRL 28638</strain>
    </source>
</reference>
<evidence type="ECO:0000256" key="2">
    <source>
        <dbReference type="ARBA" id="ARBA00012429"/>
    </source>
</evidence>
<dbReference type="InterPro" id="IPR017892">
    <property type="entry name" value="Pkinase_C"/>
</dbReference>
<keyword evidence="14 16" id="KW-0175">Coiled coil</keyword>
<dbReference type="Pfam" id="PF00168">
    <property type="entry name" value="C2"/>
    <property type="match status" value="1"/>
</dbReference>
<evidence type="ECO:0000256" key="11">
    <source>
        <dbReference type="ARBA" id="ARBA00022840"/>
    </source>
</evidence>
<dbReference type="InterPro" id="IPR000961">
    <property type="entry name" value="AGC-kinase_C"/>
</dbReference>
<dbReference type="SUPFAM" id="SSF49562">
    <property type="entry name" value="C2 domain (Calcium/lipid-binding domain, CaLB)"/>
    <property type="match status" value="1"/>
</dbReference>
<dbReference type="SUPFAM" id="SSF46585">
    <property type="entry name" value="HR1 repeat"/>
    <property type="match status" value="2"/>
</dbReference>
<dbReference type="GO" id="GO:0005524">
    <property type="term" value="F:ATP binding"/>
    <property type="evidence" value="ECO:0007669"/>
    <property type="project" value="UniProtKB-UniRule"/>
</dbReference>
<dbReference type="FunFam" id="1.10.510.10:FF:000210">
    <property type="entry name" value="Non-specific serine/threonine protein kinase"/>
    <property type="match status" value="1"/>
</dbReference>
<evidence type="ECO:0000256" key="14">
    <source>
        <dbReference type="PROSITE-ProRule" id="PRU01207"/>
    </source>
</evidence>
<dbReference type="CDD" id="cd20823">
    <property type="entry name" value="C1_ScPKC1-like_rpt2"/>
    <property type="match status" value="1"/>
</dbReference>
<dbReference type="Proteomes" id="UP000070444">
    <property type="component" value="Unassembled WGS sequence"/>
</dbReference>
<proteinExistence type="inferred from homology"/>
<evidence type="ECO:0000256" key="1">
    <source>
        <dbReference type="ARBA" id="ARBA00005490"/>
    </source>
</evidence>
<keyword evidence="8" id="KW-0863">Zinc-finger</keyword>
<feature type="domain" description="REM-1" evidence="20">
    <location>
        <begin position="102"/>
        <end position="182"/>
    </location>
</feature>
<dbReference type="PROSITE" id="PS51285">
    <property type="entry name" value="AGC_KINASE_CTER"/>
    <property type="match status" value="1"/>
</dbReference>
<dbReference type="Pfam" id="PF00130">
    <property type="entry name" value="C1_1"/>
    <property type="match status" value="2"/>
</dbReference>
<dbReference type="CDD" id="cd05570">
    <property type="entry name" value="STKc_PKC"/>
    <property type="match status" value="1"/>
</dbReference>
<evidence type="ECO:0000256" key="9">
    <source>
        <dbReference type="ARBA" id="ARBA00022777"/>
    </source>
</evidence>
<dbReference type="PROSITE" id="PS50081">
    <property type="entry name" value="ZF_DAG_PE_2"/>
    <property type="match status" value="2"/>
</dbReference>
<keyword evidence="11 15" id="KW-0067">ATP-binding</keyword>
<evidence type="ECO:0000313" key="22">
    <source>
        <dbReference type="Proteomes" id="UP000070444"/>
    </source>
</evidence>
<dbReference type="SMART" id="SM00220">
    <property type="entry name" value="S_TKc"/>
    <property type="match status" value="1"/>
</dbReference>
<dbReference type="PROSITE" id="PS50011">
    <property type="entry name" value="PROTEIN_KINASE_DOM"/>
    <property type="match status" value="1"/>
</dbReference>
<evidence type="ECO:0000256" key="13">
    <source>
        <dbReference type="ARBA" id="ARBA00047470"/>
    </source>
</evidence>
<dbReference type="STRING" id="796925.A0A137NVW3"/>
<dbReference type="SUPFAM" id="SSF56112">
    <property type="entry name" value="Protein kinase-like (PK-like)"/>
    <property type="match status" value="1"/>
</dbReference>
<feature type="domain" description="Phorbol-ester/DAG-type" evidence="18">
    <location>
        <begin position="434"/>
        <end position="484"/>
    </location>
</feature>
<evidence type="ECO:0000256" key="10">
    <source>
        <dbReference type="ARBA" id="ARBA00022833"/>
    </source>
</evidence>
<evidence type="ECO:0000256" key="16">
    <source>
        <dbReference type="SAM" id="Coils"/>
    </source>
</evidence>
<dbReference type="OrthoDB" id="63267at2759"/>
<dbReference type="PROSITE" id="PS00108">
    <property type="entry name" value="PROTEIN_KINASE_ST"/>
    <property type="match status" value="1"/>
</dbReference>
<dbReference type="Gene3D" id="3.30.200.20">
    <property type="entry name" value="Phosphorylase Kinase, domain 1"/>
    <property type="match status" value="1"/>
</dbReference>
<dbReference type="PROSITE" id="PS00107">
    <property type="entry name" value="PROTEIN_KINASE_ATP"/>
    <property type="match status" value="1"/>
</dbReference>
<dbReference type="Pfam" id="PF00069">
    <property type="entry name" value="Pkinase"/>
    <property type="match status" value="1"/>
</dbReference>
<dbReference type="SUPFAM" id="SSF57889">
    <property type="entry name" value="Cysteine-rich domain"/>
    <property type="match status" value="2"/>
</dbReference>
<dbReference type="Pfam" id="PF02185">
    <property type="entry name" value="HR1"/>
    <property type="match status" value="1"/>
</dbReference>
<evidence type="ECO:0000259" key="18">
    <source>
        <dbReference type="PROSITE" id="PS50081"/>
    </source>
</evidence>
<gene>
    <name evidence="21" type="ORF">CONCODRAFT_11060</name>
</gene>
<comment type="catalytic activity">
    <reaction evidence="12">
        <text>L-threonyl-[protein] + ATP = O-phospho-L-threonyl-[protein] + ADP + H(+)</text>
        <dbReference type="Rhea" id="RHEA:46608"/>
        <dbReference type="Rhea" id="RHEA-COMP:11060"/>
        <dbReference type="Rhea" id="RHEA-COMP:11605"/>
        <dbReference type="ChEBI" id="CHEBI:15378"/>
        <dbReference type="ChEBI" id="CHEBI:30013"/>
        <dbReference type="ChEBI" id="CHEBI:30616"/>
        <dbReference type="ChEBI" id="CHEBI:61977"/>
        <dbReference type="ChEBI" id="CHEBI:456216"/>
        <dbReference type="EC" id="2.7.11.13"/>
    </reaction>
</comment>
<keyword evidence="6" id="KW-0479">Metal-binding</keyword>
<dbReference type="InterPro" id="IPR011072">
    <property type="entry name" value="HR1_rho-bd"/>
</dbReference>
<evidence type="ECO:0000256" key="3">
    <source>
        <dbReference type="ARBA" id="ARBA00022527"/>
    </source>
</evidence>
<comment type="similarity">
    <text evidence="1">Belongs to the protein kinase superfamily. AGC Ser/Thr protein kinase family. PKC subfamily.</text>
</comment>
<feature type="domain" description="Protein kinase" evidence="17">
    <location>
        <begin position="538"/>
        <end position="797"/>
    </location>
</feature>
<evidence type="ECO:0000256" key="15">
    <source>
        <dbReference type="PROSITE-ProRule" id="PRU10141"/>
    </source>
</evidence>